<keyword evidence="4" id="KW-1185">Reference proteome</keyword>
<sequence>MCKRGLLWLAVGALLLGGPVNLVFADPPVADKVIDKPTNVKPVPRGMPDLIPYWNFDPPKSPLFDLKNFTVNGDMRVRPEIRTNSNFGVTQSLPGQPTTGRVGGANDWYVQQWVRIGLNYALSPDVDFFAQPQWAKNWGAADNTINNGAGCSAGGSICSNDAFNNGQADSLFLRQAFIMIRNIGIQGLSLKAGRQLIVMGDHRLFGHFDWANTGFSHDGVTFQYQQPTWELWGGWLKPMDQEFNGFGQQSTSFGVMPQGAPTSTASKAGADSDLFFTRLAFKPMAGLAIEPLWVWQRNGAAQANAASPINGVLAAHANGQSRHTAGMRVALRKSIFDGSAEGYYQFGSMDIGQSGQRAHINAYAFAAEGGVTLPIPWAPRIGLEFNMASGDGDAGNCTSANPAGCGGTANTFENLYPTNHIVMGYADIMAWRNMVAYSASLQFIPFDYAANHFEFRYWNFRRQTAGDCWYRAAQNCYYAPTATNTANHLADEIDFIYTLFFKNNKVAWQLGASYMFAGGFLDNQAGAGNQPVNQTWAYTQLHINF</sequence>
<dbReference type="Gene3D" id="2.40.160.100">
    <property type="match status" value="1"/>
</dbReference>
<name>A0AA86N2U3_9BACT</name>
<accession>A0AA86N2U3</accession>
<organism evidence="3 4">
    <name type="scientific">Nitrospira tepida</name>
    <dbReference type="NCBI Taxonomy" id="2973512"/>
    <lineage>
        <taxon>Bacteria</taxon>
        <taxon>Pseudomonadati</taxon>
        <taxon>Nitrospirota</taxon>
        <taxon>Nitrospiria</taxon>
        <taxon>Nitrospirales</taxon>
        <taxon>Nitrospiraceae</taxon>
        <taxon>Nitrospira</taxon>
    </lineage>
</organism>
<keyword evidence="1" id="KW-0732">Signal</keyword>
<feature type="signal peptide" evidence="1">
    <location>
        <begin position="1"/>
        <end position="25"/>
    </location>
</feature>
<proteinExistence type="predicted"/>
<feature type="domain" description="Alginate export" evidence="2">
    <location>
        <begin position="165"/>
        <end position="527"/>
    </location>
</feature>
<dbReference type="EMBL" id="OX365700">
    <property type="protein sequence ID" value="CAI4033624.1"/>
    <property type="molecule type" value="Genomic_DNA"/>
</dbReference>
<dbReference type="InterPro" id="IPR053728">
    <property type="entry name" value="Alginate_Permeability_Chnl"/>
</dbReference>
<dbReference type="InterPro" id="IPR025388">
    <property type="entry name" value="Alginate_export_dom"/>
</dbReference>
<protein>
    <submittedName>
        <fullName evidence="3">Alginate_exp domain-containing protein</fullName>
    </submittedName>
</protein>
<dbReference type="AlphaFoldDB" id="A0AA86N2U3"/>
<dbReference type="RefSeq" id="WP_289270989.1">
    <property type="nucleotide sequence ID" value="NZ_OX365700.1"/>
</dbReference>
<dbReference type="Proteomes" id="UP001179121">
    <property type="component" value="Chromosome"/>
</dbReference>
<dbReference type="KEGG" id="nti:DNFV4_04065"/>
<feature type="chain" id="PRO_5041714933" evidence="1">
    <location>
        <begin position="26"/>
        <end position="545"/>
    </location>
</feature>
<evidence type="ECO:0000313" key="4">
    <source>
        <dbReference type="Proteomes" id="UP001179121"/>
    </source>
</evidence>
<evidence type="ECO:0000313" key="3">
    <source>
        <dbReference type="EMBL" id="CAI4033624.1"/>
    </source>
</evidence>
<reference evidence="3" key="1">
    <citation type="submission" date="2022-10" db="EMBL/GenBank/DDBJ databases">
        <authorList>
            <person name="Koch H."/>
        </authorList>
    </citation>
    <scope>NUCLEOTIDE SEQUENCE</scope>
    <source>
        <strain evidence="3">DNF</strain>
    </source>
</reference>
<dbReference type="Pfam" id="PF13372">
    <property type="entry name" value="Alginate_exp"/>
    <property type="match status" value="1"/>
</dbReference>
<gene>
    <name evidence="3" type="ORF">DNFV4_04065</name>
</gene>
<evidence type="ECO:0000256" key="1">
    <source>
        <dbReference type="SAM" id="SignalP"/>
    </source>
</evidence>
<evidence type="ECO:0000259" key="2">
    <source>
        <dbReference type="Pfam" id="PF13372"/>
    </source>
</evidence>